<proteinExistence type="predicted"/>
<reference evidence="4" key="2">
    <citation type="submission" date="2018-02" db="UniProtKB">
        <authorList>
            <consortium name="EnsemblPlants"/>
        </authorList>
    </citation>
    <scope>IDENTIFICATION</scope>
    <source>
        <strain evidence="4">Williams 82</strain>
    </source>
</reference>
<evidence type="ECO:0000256" key="1">
    <source>
        <dbReference type="SAM" id="MobiDB-lite"/>
    </source>
</evidence>
<accession>K7L2T8</accession>
<feature type="domain" description="DUF659" evidence="2">
    <location>
        <begin position="151"/>
        <end position="283"/>
    </location>
</feature>
<dbReference type="PANTHER" id="PTHR32166">
    <property type="entry name" value="OSJNBA0013A04.12 PROTEIN"/>
    <property type="match status" value="1"/>
</dbReference>
<evidence type="ECO:0000259" key="2">
    <source>
        <dbReference type="Pfam" id="PF04937"/>
    </source>
</evidence>
<name>K7L2T8_SOYBN</name>
<dbReference type="EMBL" id="CM000840">
    <property type="protein sequence ID" value="KRH50132.1"/>
    <property type="molecule type" value="Genomic_DNA"/>
</dbReference>
<evidence type="ECO:0000313" key="3">
    <source>
        <dbReference type="EMBL" id="KRH50132.1"/>
    </source>
</evidence>
<reference evidence="3 4" key="1">
    <citation type="journal article" date="2010" name="Nature">
        <title>Genome sequence of the palaeopolyploid soybean.</title>
        <authorList>
            <person name="Schmutz J."/>
            <person name="Cannon S.B."/>
            <person name="Schlueter J."/>
            <person name="Ma J."/>
            <person name="Mitros T."/>
            <person name="Nelson W."/>
            <person name="Hyten D.L."/>
            <person name="Song Q."/>
            <person name="Thelen J.J."/>
            <person name="Cheng J."/>
            <person name="Xu D."/>
            <person name="Hellsten U."/>
            <person name="May G.D."/>
            <person name="Yu Y."/>
            <person name="Sakurai T."/>
            <person name="Umezawa T."/>
            <person name="Bhattacharyya M.K."/>
            <person name="Sandhu D."/>
            <person name="Valliyodan B."/>
            <person name="Lindquist E."/>
            <person name="Peto M."/>
            <person name="Grant D."/>
            <person name="Shu S."/>
            <person name="Goodstein D."/>
            <person name="Barry K."/>
            <person name="Futrell-Griggs M."/>
            <person name="Abernathy B."/>
            <person name="Du J."/>
            <person name="Tian Z."/>
            <person name="Zhu L."/>
            <person name="Gill N."/>
            <person name="Joshi T."/>
            <person name="Libault M."/>
            <person name="Sethuraman A."/>
            <person name="Zhang X.-C."/>
            <person name="Shinozaki K."/>
            <person name="Nguyen H.T."/>
            <person name="Wing R.A."/>
            <person name="Cregan P."/>
            <person name="Specht J."/>
            <person name="Grimwood J."/>
            <person name="Rokhsar D."/>
            <person name="Stacey G."/>
            <person name="Shoemaker R.C."/>
            <person name="Jackson S.A."/>
        </authorList>
    </citation>
    <scope>NUCLEOTIDE SEQUENCE</scope>
    <source>
        <strain evidence="4">cv. Williams 82</strain>
        <tissue evidence="3">Callus</tissue>
    </source>
</reference>
<protein>
    <recommendedName>
        <fullName evidence="2">DUF659 domain-containing protein</fullName>
    </recommendedName>
</protein>
<dbReference type="PANTHER" id="PTHR32166:SF88">
    <property type="entry name" value="HAT TRANSPOSON SUPERFAMILY"/>
    <property type="match status" value="1"/>
</dbReference>
<dbReference type="SUPFAM" id="SSF53098">
    <property type="entry name" value="Ribonuclease H-like"/>
    <property type="match status" value="1"/>
</dbReference>
<sequence length="564" mass="65801">MMCICCNKRIKGGGINMFKAHLAGQKGQVEACKKVHADVQHEMKQLLEHIEKNKKRKVQQEQSNKSNTFEMDENPMRIGKNTLYANDYFMPKTTPRAQPSLKSVLQNKQIVEKCDKVIAKWMIDASVPFNAINSTYYQPMIDAISSMSPRKLVESYKEVWMEIGCTLMVDGWIDCSRRTVINFLVYCPKGTIFLRYVDASYASKTVEMLFKIFKEMVLNVGAENVVHIVTDGAINYVATGRLLEKEFPKIYWSACAAHYINLILQDFGKFEEVSEIVSHASKITKYIYNHCYVLFLMRQHTSERDILRPTPTRFPTNFIALQSILDQKDALRAIEMVRRFQRNKKKVEPYLEVLDRRWDSQLRKNLHAAGYWLNLTCRFNAEEFEKHMNTQSGILELIDRYTHGDLEFQDRLNEDMKIYKNSEGDFAKRAAIREHNTIMLDQCQTCSASGCEKNWSIFEHIHSKRRNMLEHQKLNDLVYACYNLRLQQRNRESPPFLTREEVEDLPNDLANMFIQSISNDIGMFLNNINEYEDGDVSQPPDNTMEDVNPNENNIDEESHSFDEE</sequence>
<dbReference type="STRING" id="3847.K7L2T8"/>
<dbReference type="AlphaFoldDB" id="K7L2T8"/>
<evidence type="ECO:0000313" key="5">
    <source>
        <dbReference type="Proteomes" id="UP000008827"/>
    </source>
</evidence>
<feature type="compositionally biased region" description="Polar residues" evidence="1">
    <location>
        <begin position="60"/>
        <end position="69"/>
    </location>
</feature>
<dbReference type="HOGENOM" id="CLU_016471_3_1_1"/>
<organism evidence="3">
    <name type="scientific">Glycine max</name>
    <name type="common">Soybean</name>
    <name type="synonym">Glycine hispida</name>
    <dbReference type="NCBI Taxonomy" id="3847"/>
    <lineage>
        <taxon>Eukaryota</taxon>
        <taxon>Viridiplantae</taxon>
        <taxon>Streptophyta</taxon>
        <taxon>Embryophyta</taxon>
        <taxon>Tracheophyta</taxon>
        <taxon>Spermatophyta</taxon>
        <taxon>Magnoliopsida</taxon>
        <taxon>eudicotyledons</taxon>
        <taxon>Gunneridae</taxon>
        <taxon>Pentapetalae</taxon>
        <taxon>rosids</taxon>
        <taxon>fabids</taxon>
        <taxon>Fabales</taxon>
        <taxon>Fabaceae</taxon>
        <taxon>Papilionoideae</taxon>
        <taxon>50 kb inversion clade</taxon>
        <taxon>NPAAA clade</taxon>
        <taxon>indigoferoid/millettioid clade</taxon>
        <taxon>Phaseoleae</taxon>
        <taxon>Glycine</taxon>
        <taxon>Glycine subgen. Soja</taxon>
    </lineage>
</organism>
<dbReference type="eggNOG" id="ENOG502QRQU">
    <property type="taxonomic scope" value="Eukaryota"/>
</dbReference>
<dbReference type="InParanoid" id="K7L2T8"/>
<dbReference type="Pfam" id="PF04937">
    <property type="entry name" value="DUF659"/>
    <property type="match status" value="1"/>
</dbReference>
<dbReference type="OMA" id="ISNDIGM"/>
<gene>
    <name evidence="3" type="ORF">GLYMA_07G202600</name>
</gene>
<dbReference type="PaxDb" id="3847-GLYMA07G32367.1"/>
<dbReference type="Proteomes" id="UP000008827">
    <property type="component" value="Chromosome 7"/>
</dbReference>
<evidence type="ECO:0000313" key="4">
    <source>
        <dbReference type="EnsemblPlants" id="KRH50132"/>
    </source>
</evidence>
<feature type="region of interest" description="Disordered" evidence="1">
    <location>
        <begin position="531"/>
        <end position="564"/>
    </location>
</feature>
<dbReference type="InterPro" id="IPR012337">
    <property type="entry name" value="RNaseH-like_sf"/>
</dbReference>
<dbReference type="Gramene" id="KRH50132">
    <property type="protein sequence ID" value="KRH50132"/>
    <property type="gene ID" value="GLYMA_07G202600"/>
</dbReference>
<dbReference type="EnsemblPlants" id="KRH50132">
    <property type="protein sequence ID" value="KRH50132"/>
    <property type="gene ID" value="GLYMA_07G202600"/>
</dbReference>
<dbReference type="InterPro" id="IPR007021">
    <property type="entry name" value="DUF659"/>
</dbReference>
<keyword evidence="5" id="KW-1185">Reference proteome</keyword>
<reference evidence="3" key="3">
    <citation type="submission" date="2018-07" db="EMBL/GenBank/DDBJ databases">
        <title>WGS assembly of Glycine max.</title>
        <authorList>
            <person name="Schmutz J."/>
            <person name="Cannon S."/>
            <person name="Schlueter J."/>
            <person name="Ma J."/>
            <person name="Mitros T."/>
            <person name="Nelson W."/>
            <person name="Hyten D."/>
            <person name="Song Q."/>
            <person name="Thelen J."/>
            <person name="Cheng J."/>
            <person name="Xu D."/>
            <person name="Hellsten U."/>
            <person name="May G."/>
            <person name="Yu Y."/>
            <person name="Sakurai T."/>
            <person name="Umezawa T."/>
            <person name="Bhattacharyya M."/>
            <person name="Sandhu D."/>
            <person name="Valliyodan B."/>
            <person name="Lindquist E."/>
            <person name="Peto M."/>
            <person name="Grant D."/>
            <person name="Shu S."/>
            <person name="Goodstein D."/>
            <person name="Barry K."/>
            <person name="Futrell-Griggs M."/>
            <person name="Abernathy B."/>
            <person name="Du J."/>
            <person name="Tian Z."/>
            <person name="Zhu L."/>
            <person name="Gill N."/>
            <person name="Joshi T."/>
            <person name="Libault M."/>
            <person name="Sethuraman A."/>
            <person name="Zhang X."/>
            <person name="Shinozaki K."/>
            <person name="Nguyen H."/>
            <person name="Wing R."/>
            <person name="Cregan P."/>
            <person name="Specht J."/>
            <person name="Grimwood J."/>
            <person name="Rokhsar D."/>
            <person name="Stacey G."/>
            <person name="Shoemaker R."/>
            <person name="Jackson S."/>
        </authorList>
    </citation>
    <scope>NUCLEOTIDE SEQUENCE</scope>
    <source>
        <tissue evidence="3">Callus</tissue>
    </source>
</reference>
<feature type="region of interest" description="Disordered" evidence="1">
    <location>
        <begin position="53"/>
        <end position="72"/>
    </location>
</feature>